<evidence type="ECO:0000313" key="2">
    <source>
        <dbReference type="EMBL" id="SDU04686.1"/>
    </source>
</evidence>
<dbReference type="RefSeq" id="WP_092385519.1">
    <property type="nucleotide sequence ID" value="NZ_LT629787.1"/>
</dbReference>
<evidence type="ECO:0000313" key="3">
    <source>
        <dbReference type="Proteomes" id="UP000243924"/>
    </source>
</evidence>
<proteinExistence type="predicted"/>
<dbReference type="STRING" id="1434072.SAMN05216210_1434"/>
<protein>
    <submittedName>
        <fullName evidence="2">Uncharacterized protein</fullName>
    </submittedName>
</protein>
<keyword evidence="1" id="KW-1133">Transmembrane helix</keyword>
<keyword evidence="1" id="KW-0812">Transmembrane</keyword>
<dbReference type="OrthoDB" id="8546435at2"/>
<reference evidence="3" key="1">
    <citation type="submission" date="2016-10" db="EMBL/GenBank/DDBJ databases">
        <authorList>
            <person name="Varghese N."/>
            <person name="Submissions S."/>
        </authorList>
    </citation>
    <scope>NUCLEOTIDE SEQUENCE [LARGE SCALE GENOMIC DNA]</scope>
    <source>
        <strain evidence="3">CECT 8338</strain>
    </source>
</reference>
<dbReference type="EMBL" id="LT629787">
    <property type="protein sequence ID" value="SDU04686.1"/>
    <property type="molecule type" value="Genomic_DNA"/>
</dbReference>
<keyword evidence="3" id="KW-1185">Reference proteome</keyword>
<dbReference type="Proteomes" id="UP000243924">
    <property type="component" value="Chromosome I"/>
</dbReference>
<organism evidence="2 3">
    <name type="scientific">Halopseudomonas salegens</name>
    <dbReference type="NCBI Taxonomy" id="1434072"/>
    <lineage>
        <taxon>Bacteria</taxon>
        <taxon>Pseudomonadati</taxon>
        <taxon>Pseudomonadota</taxon>
        <taxon>Gammaproteobacteria</taxon>
        <taxon>Pseudomonadales</taxon>
        <taxon>Pseudomonadaceae</taxon>
        <taxon>Halopseudomonas</taxon>
    </lineage>
</organism>
<gene>
    <name evidence="2" type="ORF">SAMN05216210_1434</name>
</gene>
<sequence>MSSAKGRQRRIPTAVKLGFMGLLITMVLVVGWQNLPRGVVSTDLEVIGQGKPVLVLTRDVNFVGGGEVMELMGHLSTEEREQVEMRVAHLGQPKGQAFARQFSTRDADLVLLDGQGEMLGRVDHPETLEHIRHLLQQHL</sequence>
<dbReference type="AlphaFoldDB" id="A0A1H2FBB7"/>
<evidence type="ECO:0000256" key="1">
    <source>
        <dbReference type="SAM" id="Phobius"/>
    </source>
</evidence>
<accession>A0A1H2FBB7</accession>
<name>A0A1H2FBB7_9GAMM</name>
<feature type="transmembrane region" description="Helical" evidence="1">
    <location>
        <begin position="12"/>
        <end position="32"/>
    </location>
</feature>
<keyword evidence="1" id="KW-0472">Membrane</keyword>